<evidence type="ECO:0000313" key="1">
    <source>
        <dbReference type="EMBL" id="MEE1975318.1"/>
    </source>
</evidence>
<dbReference type="InterPro" id="IPR018714">
    <property type="entry name" value="DUF2237"/>
</dbReference>
<dbReference type="PANTHER" id="PTHR37466:SF1">
    <property type="entry name" value="SLR1628 PROTEIN"/>
    <property type="match status" value="1"/>
</dbReference>
<proteinExistence type="predicted"/>
<dbReference type="Gene3D" id="3.30.56.110">
    <property type="entry name" value="Protein of unknown function DUF2237"/>
    <property type="match status" value="1"/>
</dbReference>
<gene>
    <name evidence="1" type="ORF">V1I91_04520</name>
</gene>
<reference evidence="1 2" key="1">
    <citation type="submission" date="2024-01" db="EMBL/GenBank/DDBJ databases">
        <title>Maribacter spp. originated from different algae showed divergent polysaccharides utilization ability.</title>
        <authorList>
            <person name="Wang H."/>
            <person name="Wu Y."/>
        </authorList>
    </citation>
    <scope>NUCLEOTIDE SEQUENCE [LARGE SCALE GENOMIC DNA]</scope>
    <source>
        <strain evidence="1 2">PR1</strain>
    </source>
</reference>
<protein>
    <submittedName>
        <fullName evidence="1">DUF2237 domain-containing protein</fullName>
    </submittedName>
</protein>
<dbReference type="Proteomes" id="UP001356308">
    <property type="component" value="Unassembled WGS sequence"/>
</dbReference>
<dbReference type="EMBL" id="JAZDDG010000002">
    <property type="protein sequence ID" value="MEE1975318.1"/>
    <property type="molecule type" value="Genomic_DNA"/>
</dbReference>
<accession>A0ABU7IRM0</accession>
<name>A0ABU7IRM0_9FLAO</name>
<evidence type="ECO:0000313" key="2">
    <source>
        <dbReference type="Proteomes" id="UP001356308"/>
    </source>
</evidence>
<comment type="caution">
    <text evidence="1">The sequence shown here is derived from an EMBL/GenBank/DDBJ whole genome shotgun (WGS) entry which is preliminary data.</text>
</comment>
<keyword evidence="2" id="KW-1185">Reference proteome</keyword>
<sequence length="124" mass="13728">MEETVKNVLGTALSACCYEPKTGFYRDGFCKTGKEDSGTHVVCAIMSKEFLAYTKTMGNDLSTPIPHWNFPGLKEGVKWCLCITRWLQAEKAGKAPKIVLEGTHSKALDYTTLEVLQAYAVEES</sequence>
<organism evidence="1 2">
    <name type="scientific">Maribacter cobaltidurans</name>
    <dbReference type="NCBI Taxonomy" id="1178778"/>
    <lineage>
        <taxon>Bacteria</taxon>
        <taxon>Pseudomonadati</taxon>
        <taxon>Bacteroidota</taxon>
        <taxon>Flavobacteriia</taxon>
        <taxon>Flavobacteriales</taxon>
        <taxon>Flavobacteriaceae</taxon>
        <taxon>Maribacter</taxon>
    </lineage>
</organism>
<dbReference type="Pfam" id="PF09996">
    <property type="entry name" value="DUF2237"/>
    <property type="match status" value="1"/>
</dbReference>
<dbReference type="RefSeq" id="WP_272650146.1">
    <property type="nucleotide sequence ID" value="NZ_JAZDDG010000002.1"/>
</dbReference>
<dbReference type="PANTHER" id="PTHR37466">
    <property type="entry name" value="SLR1628 PROTEIN"/>
    <property type="match status" value="1"/>
</dbReference>